<keyword evidence="2" id="KW-1185">Reference proteome</keyword>
<gene>
    <name evidence="1" type="ordered locus">MEALZ_p0083</name>
</gene>
<geneLocation type="plasmid" evidence="1 2">
    <name>MEALZ_p</name>
</geneLocation>
<dbReference type="HOGENOM" id="CLU_3027050_0_0_6"/>
<evidence type="ECO:0000313" key="1">
    <source>
        <dbReference type="EMBL" id="CCE25788.1"/>
    </source>
</evidence>
<reference evidence="1 2" key="1">
    <citation type="journal article" date="2012" name="J. Bacteriol.">
        <title>Genome sequence of the haloalkaliphilic methanotrophic bacterium Methylomicrobium alcaliphilum 20Z.</title>
        <authorList>
            <person name="Vuilleumier S."/>
            <person name="Khmelenina V.N."/>
            <person name="Bringel F."/>
            <person name="Reshetnikov A.S."/>
            <person name="Lajus A."/>
            <person name="Mangenot S."/>
            <person name="Rouy Z."/>
            <person name="Op den Camp H.J."/>
            <person name="Jetten M.S."/>
            <person name="Dispirito A.A."/>
            <person name="Dunfield P."/>
            <person name="Klotz M.G."/>
            <person name="Semrau J.D."/>
            <person name="Stein L.Y."/>
            <person name="Barbe V."/>
            <person name="Medigue C."/>
            <person name="Trotsenko Y.A."/>
            <person name="Kalyuzhnaya M.G."/>
        </authorList>
    </citation>
    <scope>NUCLEOTIDE SEQUENCE [LARGE SCALE GENOMIC DNA]</scope>
    <source>
        <strain evidence="2">DSM 19304 / NCIMB 14124 / VKM B-2133 / 20Z</strain>
    </source>
</reference>
<accession>G4T4N2</accession>
<dbReference type="Proteomes" id="UP000008315">
    <property type="component" value="Plasmid MEALZ_p"/>
</dbReference>
<dbReference type="EMBL" id="FO082061">
    <property type="protein sequence ID" value="CCE25788.1"/>
    <property type="molecule type" value="Genomic_DNA"/>
</dbReference>
<dbReference type="KEGG" id="mah:MEALZ_p0083"/>
<keyword evidence="1" id="KW-0614">Plasmid</keyword>
<name>G4T4N2_META2</name>
<protein>
    <submittedName>
        <fullName evidence="1">Uncharacterized protein</fullName>
    </submittedName>
</protein>
<dbReference type="RefSeq" id="WP_014133144.1">
    <property type="nucleotide sequence ID" value="NC_016108.1"/>
</dbReference>
<proteinExistence type="predicted"/>
<dbReference type="AlphaFoldDB" id="G4T4N2"/>
<evidence type="ECO:0000313" key="2">
    <source>
        <dbReference type="Proteomes" id="UP000008315"/>
    </source>
</evidence>
<sequence length="55" mass="6053">MHYAKAGDLADYLNLTAIRGEVVVQFWLRPGDAMVDLKFSGSDAGNRIPGILQNF</sequence>
<organism evidence="1 2">
    <name type="scientific">Methylotuvimicrobium alcaliphilum (strain DSM 19304 / NCIMB 14124 / VKM B-2133 / 20Z)</name>
    <name type="common">Methylomicrobium alcaliphilum</name>
    <dbReference type="NCBI Taxonomy" id="1091494"/>
    <lineage>
        <taxon>Bacteria</taxon>
        <taxon>Pseudomonadati</taxon>
        <taxon>Pseudomonadota</taxon>
        <taxon>Gammaproteobacteria</taxon>
        <taxon>Methylococcales</taxon>
        <taxon>Methylococcaceae</taxon>
        <taxon>Methylotuvimicrobium</taxon>
    </lineage>
</organism>